<feature type="region of interest" description="Disordered" evidence="1">
    <location>
        <begin position="373"/>
        <end position="393"/>
    </location>
</feature>
<protein>
    <submittedName>
        <fullName evidence="2">Uncharacterized protein</fullName>
    </submittedName>
</protein>
<comment type="caution">
    <text evidence="2">The sequence shown here is derived from an EMBL/GenBank/DDBJ whole genome shotgun (WGS) entry which is preliminary data.</text>
</comment>
<proteinExistence type="predicted"/>
<evidence type="ECO:0000313" key="2">
    <source>
        <dbReference type="EMBL" id="RMX41020.1"/>
    </source>
</evidence>
<feature type="compositionally biased region" description="Basic residues" evidence="1">
    <location>
        <begin position="384"/>
        <end position="393"/>
    </location>
</feature>
<name>A0A3M6TI11_POCDA</name>
<sequence>MTLTSILPFKRDQVDESLEGTWVTSSGCPLNTQAREMSANGHISESFVSTVLEGSTLTDVSMLAFPDPKHFVARELHLELWSYVASLTPCDLAPQLLNWIMNSLDVHEFFQHFKGCYKGEAYDSTLPPRRVFLNHPSSKPFVKFISATLLDRLSTGAISLWGKVGEVQPPHLAMPLIVEPSKPRLCNDCFLNLWIADRPFQLDSLRDVVRYTPLDSFQTICDGKSGYDHIFVTPFGRTYSTLCGGLVFYLWKSSAYIYHFDSQVVPTPCKNFSSQRDSNFTIANAAIVVVSYTLVISLVCKSPFLSMQVPFLGFTSHSHLQAFTLLQSKKEKFLTLLKSILSSSQVELLTLLKLFKELQEAVQQNEANSHKINVEGINTPKGENRHKKRVKEI</sequence>
<organism evidence="2 3">
    <name type="scientific">Pocillopora damicornis</name>
    <name type="common">Cauliflower coral</name>
    <name type="synonym">Millepora damicornis</name>
    <dbReference type="NCBI Taxonomy" id="46731"/>
    <lineage>
        <taxon>Eukaryota</taxon>
        <taxon>Metazoa</taxon>
        <taxon>Cnidaria</taxon>
        <taxon>Anthozoa</taxon>
        <taxon>Hexacorallia</taxon>
        <taxon>Scleractinia</taxon>
        <taxon>Astrocoeniina</taxon>
        <taxon>Pocilloporidae</taxon>
        <taxon>Pocillopora</taxon>
    </lineage>
</organism>
<dbReference type="Proteomes" id="UP000275408">
    <property type="component" value="Unassembled WGS sequence"/>
</dbReference>
<accession>A0A3M6TI11</accession>
<evidence type="ECO:0000256" key="1">
    <source>
        <dbReference type="SAM" id="MobiDB-lite"/>
    </source>
</evidence>
<dbReference type="AlphaFoldDB" id="A0A3M6TI11"/>
<gene>
    <name evidence="2" type="ORF">pdam_00011555</name>
</gene>
<keyword evidence="3" id="KW-1185">Reference proteome</keyword>
<dbReference type="EMBL" id="RCHS01003537">
    <property type="protein sequence ID" value="RMX41020.1"/>
    <property type="molecule type" value="Genomic_DNA"/>
</dbReference>
<reference evidence="2 3" key="1">
    <citation type="journal article" date="2018" name="Sci. Rep.">
        <title>Comparative analysis of the Pocillopora damicornis genome highlights role of immune system in coral evolution.</title>
        <authorList>
            <person name="Cunning R."/>
            <person name="Bay R.A."/>
            <person name="Gillette P."/>
            <person name="Baker A.C."/>
            <person name="Traylor-Knowles N."/>
        </authorList>
    </citation>
    <scope>NUCLEOTIDE SEQUENCE [LARGE SCALE GENOMIC DNA]</scope>
    <source>
        <strain evidence="2">RSMAS</strain>
        <tissue evidence="2">Whole animal</tissue>
    </source>
</reference>
<evidence type="ECO:0000313" key="3">
    <source>
        <dbReference type="Proteomes" id="UP000275408"/>
    </source>
</evidence>